<organism evidence="7 8">
    <name type="scientific">Sphingosinicella rhizophila</name>
    <dbReference type="NCBI Taxonomy" id="3050082"/>
    <lineage>
        <taxon>Bacteria</taxon>
        <taxon>Pseudomonadati</taxon>
        <taxon>Pseudomonadota</taxon>
        <taxon>Alphaproteobacteria</taxon>
        <taxon>Sphingomonadales</taxon>
        <taxon>Sphingosinicellaceae</taxon>
        <taxon>Sphingosinicella</taxon>
    </lineage>
</organism>
<evidence type="ECO:0000256" key="1">
    <source>
        <dbReference type="ARBA" id="ARBA00004141"/>
    </source>
</evidence>
<reference evidence="7 8" key="1">
    <citation type="submission" date="2023-05" db="EMBL/GenBank/DDBJ databases">
        <authorList>
            <person name="Guo Y."/>
        </authorList>
    </citation>
    <scope>NUCLEOTIDE SEQUENCE [LARGE SCALE GENOMIC DNA]</scope>
    <source>
        <strain evidence="7 8">GR2756</strain>
    </source>
</reference>
<proteinExistence type="predicted"/>
<feature type="domain" description="O-antigen ligase-related" evidence="6">
    <location>
        <begin position="230"/>
        <end position="373"/>
    </location>
</feature>
<evidence type="ECO:0000313" key="8">
    <source>
        <dbReference type="Proteomes" id="UP001259572"/>
    </source>
</evidence>
<dbReference type="InterPro" id="IPR007016">
    <property type="entry name" value="O-antigen_ligase-rel_domated"/>
</dbReference>
<evidence type="ECO:0000259" key="6">
    <source>
        <dbReference type="Pfam" id="PF04932"/>
    </source>
</evidence>
<evidence type="ECO:0000256" key="5">
    <source>
        <dbReference type="SAM" id="Phobius"/>
    </source>
</evidence>
<feature type="transmembrane region" description="Helical" evidence="5">
    <location>
        <begin position="414"/>
        <end position="433"/>
    </location>
</feature>
<dbReference type="InterPro" id="IPR051533">
    <property type="entry name" value="WaaL-like"/>
</dbReference>
<keyword evidence="3 5" id="KW-1133">Transmembrane helix</keyword>
<dbReference type="RefSeq" id="WP_315725363.1">
    <property type="nucleotide sequence ID" value="NZ_JAVUPU010000003.1"/>
</dbReference>
<feature type="transmembrane region" description="Helical" evidence="5">
    <location>
        <begin position="223"/>
        <end position="240"/>
    </location>
</feature>
<keyword evidence="7" id="KW-0436">Ligase</keyword>
<protein>
    <submittedName>
        <fullName evidence="7">O-antigen ligase family protein</fullName>
    </submittedName>
</protein>
<dbReference type="Pfam" id="PF04932">
    <property type="entry name" value="Wzy_C"/>
    <property type="match status" value="1"/>
</dbReference>
<evidence type="ECO:0000256" key="2">
    <source>
        <dbReference type="ARBA" id="ARBA00022692"/>
    </source>
</evidence>
<feature type="transmembrane region" description="Helical" evidence="5">
    <location>
        <begin position="34"/>
        <end position="50"/>
    </location>
</feature>
<accession>A0ABU3Q6H6</accession>
<name>A0ABU3Q6H6_9SPHN</name>
<dbReference type="GO" id="GO:0016874">
    <property type="term" value="F:ligase activity"/>
    <property type="evidence" value="ECO:0007669"/>
    <property type="project" value="UniProtKB-KW"/>
</dbReference>
<comment type="subcellular location">
    <subcellularLocation>
        <location evidence="1">Membrane</location>
        <topology evidence="1">Multi-pass membrane protein</topology>
    </subcellularLocation>
</comment>
<feature type="transmembrane region" description="Helical" evidence="5">
    <location>
        <begin position="271"/>
        <end position="294"/>
    </location>
</feature>
<feature type="transmembrane region" description="Helical" evidence="5">
    <location>
        <begin position="180"/>
        <end position="202"/>
    </location>
</feature>
<keyword evidence="2 5" id="KW-0812">Transmembrane</keyword>
<feature type="transmembrane region" description="Helical" evidence="5">
    <location>
        <begin position="140"/>
        <end position="160"/>
    </location>
</feature>
<evidence type="ECO:0000256" key="4">
    <source>
        <dbReference type="ARBA" id="ARBA00023136"/>
    </source>
</evidence>
<gene>
    <name evidence="7" type="ORF">RQX22_08095</name>
</gene>
<feature type="transmembrane region" description="Helical" evidence="5">
    <location>
        <begin position="319"/>
        <end position="337"/>
    </location>
</feature>
<dbReference type="PANTHER" id="PTHR37422:SF13">
    <property type="entry name" value="LIPOPOLYSACCHARIDE BIOSYNTHESIS PROTEIN PA4999-RELATED"/>
    <property type="match status" value="1"/>
</dbReference>
<dbReference type="PANTHER" id="PTHR37422">
    <property type="entry name" value="TEICHURONIC ACID BIOSYNTHESIS PROTEIN TUAE"/>
    <property type="match status" value="1"/>
</dbReference>
<feature type="transmembrane region" description="Helical" evidence="5">
    <location>
        <begin position="246"/>
        <end position="264"/>
    </location>
</feature>
<sequence>MARAGMAAGFLYLAACMILGGSSAAGLLANAALQVMAVLILAILAFRQGASLFRGPLGALMIFGVLFMVFAALQAVPLPPGVWTALPGRAVAERAFDQLGLSLPYMSWSLNPDGAIAAALSILPPLAMVALLVRGGEWSRLLPVAIAILAVIAMLLGVAQQAGSRDSPLYFYAFTNWGSMVGFFANVNHQATLLLMSLPFVAALASPTLRGGRLLDQDRIPKLLILACLYALLAGAVAIGGSRMGLALLLPVTLFCIGMIVTDLTGRVSRLWLGSVALMLAAGAIVLAGSGAVLKQELSSQPGEVGTTRGIMWQRTADIVPAFMPAGSGFGTFVPLYRMNEEPDRRTRTYANHAHNDYLEWVLETGVAGILLLGAFFLWWGRRMVAVWRTPAASLGRAGSVATAALMLHSLVDYPVRTAAIAVLAAIACTFLAREPAPKPKDDPARTARRRG</sequence>
<dbReference type="EMBL" id="JAVUPU010000003">
    <property type="protein sequence ID" value="MDT9598907.1"/>
    <property type="molecule type" value="Genomic_DNA"/>
</dbReference>
<feature type="transmembrane region" description="Helical" evidence="5">
    <location>
        <begin position="114"/>
        <end position="133"/>
    </location>
</feature>
<dbReference type="Proteomes" id="UP001259572">
    <property type="component" value="Unassembled WGS sequence"/>
</dbReference>
<keyword evidence="4 5" id="KW-0472">Membrane</keyword>
<keyword evidence="8" id="KW-1185">Reference proteome</keyword>
<comment type="caution">
    <text evidence="7">The sequence shown here is derived from an EMBL/GenBank/DDBJ whole genome shotgun (WGS) entry which is preliminary data.</text>
</comment>
<feature type="transmembrane region" description="Helical" evidence="5">
    <location>
        <begin position="358"/>
        <end position="380"/>
    </location>
</feature>
<evidence type="ECO:0000313" key="7">
    <source>
        <dbReference type="EMBL" id="MDT9598907.1"/>
    </source>
</evidence>
<feature type="transmembrane region" description="Helical" evidence="5">
    <location>
        <begin position="57"/>
        <end position="76"/>
    </location>
</feature>
<evidence type="ECO:0000256" key="3">
    <source>
        <dbReference type="ARBA" id="ARBA00022989"/>
    </source>
</evidence>